<name>A0AAV9QIY2_9PEZI</name>
<feature type="compositionally biased region" description="Polar residues" evidence="4">
    <location>
        <begin position="136"/>
        <end position="152"/>
    </location>
</feature>
<dbReference type="SMART" id="SM00300">
    <property type="entry name" value="ChSh"/>
    <property type="match status" value="1"/>
</dbReference>
<evidence type="ECO:0000313" key="7">
    <source>
        <dbReference type="Proteomes" id="UP001345827"/>
    </source>
</evidence>
<evidence type="ECO:0000256" key="1">
    <source>
        <dbReference type="ARBA" id="ARBA00004123"/>
    </source>
</evidence>
<dbReference type="InterPro" id="IPR051219">
    <property type="entry name" value="Heterochromatin_chromo-domain"/>
</dbReference>
<dbReference type="InterPro" id="IPR023780">
    <property type="entry name" value="Chromo_domain"/>
</dbReference>
<dbReference type="InterPro" id="IPR017984">
    <property type="entry name" value="Chromo_dom_subgr"/>
</dbReference>
<dbReference type="Pfam" id="PF00385">
    <property type="entry name" value="Chromo"/>
    <property type="match status" value="1"/>
</dbReference>
<dbReference type="CDD" id="cd00024">
    <property type="entry name" value="CD_CSD"/>
    <property type="match status" value="1"/>
</dbReference>
<dbReference type="PROSITE" id="PS00598">
    <property type="entry name" value="CHROMO_1"/>
    <property type="match status" value="1"/>
</dbReference>
<evidence type="ECO:0000256" key="2">
    <source>
        <dbReference type="ARBA" id="ARBA00011353"/>
    </source>
</evidence>
<comment type="caution">
    <text evidence="6">The sequence shown here is derived from an EMBL/GenBank/DDBJ whole genome shotgun (WGS) entry which is preliminary data.</text>
</comment>
<reference evidence="6 7" key="1">
    <citation type="submission" date="2023-06" db="EMBL/GenBank/DDBJ databases">
        <title>Black Yeasts Isolated from many extreme environments.</title>
        <authorList>
            <person name="Coleine C."/>
            <person name="Stajich J.E."/>
            <person name="Selbmann L."/>
        </authorList>
    </citation>
    <scope>NUCLEOTIDE SEQUENCE [LARGE SCALE GENOMIC DNA]</scope>
    <source>
        <strain evidence="6 7">CCFEE 5887</strain>
    </source>
</reference>
<dbReference type="Pfam" id="PF01393">
    <property type="entry name" value="Chromo_shadow"/>
    <property type="match status" value="1"/>
</dbReference>
<feature type="compositionally biased region" description="Acidic residues" evidence="4">
    <location>
        <begin position="7"/>
        <end position="18"/>
    </location>
</feature>
<dbReference type="PANTHER" id="PTHR22812">
    <property type="entry name" value="CHROMOBOX PROTEIN"/>
    <property type="match status" value="1"/>
</dbReference>
<comment type="subunit">
    <text evidence="2">Component of the NuA4 histone acetyltransferase complex.</text>
</comment>
<feature type="domain" description="Chromo" evidence="5">
    <location>
        <begin position="75"/>
        <end position="125"/>
    </location>
</feature>
<dbReference type="EMBL" id="JAXLQG010000004">
    <property type="protein sequence ID" value="KAK5541424.1"/>
    <property type="molecule type" value="Genomic_DNA"/>
</dbReference>
<dbReference type="Gene3D" id="2.40.50.40">
    <property type="match status" value="2"/>
</dbReference>
<evidence type="ECO:0000256" key="4">
    <source>
        <dbReference type="SAM" id="MobiDB-lite"/>
    </source>
</evidence>
<feature type="compositionally biased region" description="Basic and acidic residues" evidence="4">
    <location>
        <begin position="58"/>
        <end position="70"/>
    </location>
</feature>
<dbReference type="Proteomes" id="UP001345827">
    <property type="component" value="Unassembled WGS sequence"/>
</dbReference>
<dbReference type="GO" id="GO:0000792">
    <property type="term" value="C:heterochromatin"/>
    <property type="evidence" value="ECO:0007669"/>
    <property type="project" value="UniProtKB-ARBA"/>
</dbReference>
<evidence type="ECO:0000256" key="3">
    <source>
        <dbReference type="ARBA" id="ARBA00023242"/>
    </source>
</evidence>
<evidence type="ECO:0000313" key="6">
    <source>
        <dbReference type="EMBL" id="KAK5541424.1"/>
    </source>
</evidence>
<keyword evidence="3" id="KW-0539">Nucleus</keyword>
<dbReference type="SMART" id="SM00298">
    <property type="entry name" value="CHROMO"/>
    <property type="match status" value="1"/>
</dbReference>
<dbReference type="GO" id="GO:0005634">
    <property type="term" value="C:nucleus"/>
    <property type="evidence" value="ECO:0007669"/>
    <property type="project" value="UniProtKB-SubCell"/>
</dbReference>
<comment type="subcellular location">
    <subcellularLocation>
        <location evidence="1">Nucleus</location>
    </subcellularLocation>
</comment>
<dbReference type="InterPro" id="IPR008251">
    <property type="entry name" value="Chromo_shadow_dom"/>
</dbReference>
<organism evidence="6 7">
    <name type="scientific">Vermiconidia calcicola</name>
    <dbReference type="NCBI Taxonomy" id="1690605"/>
    <lineage>
        <taxon>Eukaryota</taxon>
        <taxon>Fungi</taxon>
        <taxon>Dikarya</taxon>
        <taxon>Ascomycota</taxon>
        <taxon>Pezizomycotina</taxon>
        <taxon>Dothideomycetes</taxon>
        <taxon>Dothideomycetidae</taxon>
        <taxon>Mycosphaerellales</taxon>
        <taxon>Extremaceae</taxon>
        <taxon>Vermiconidia</taxon>
    </lineage>
</organism>
<dbReference type="PRINTS" id="PR00504">
    <property type="entry name" value="CHROMODOMAIN"/>
</dbReference>
<sequence>MPRAVGADDEVFSEDSDIGDINHGDENPADTESKTQLNGELHDNAEEAAQEGSLPARAESEDTDASKPDGPDEEYVVEAIQTHRVRKGVVEYHIKWVGYAETENTWEPEDHLLPHARKILANYHKAIGGAPGATSIKRSQSRQSLKAQSSADDTPEPKRRKKNGESAASPETEAGTWTPKGDNWEAQVDKVETIERNQAGQLTAFVLFKNGKKSIVSMEKVYAHCPRPMLKFYEEHLKFKYV</sequence>
<proteinExistence type="predicted"/>
<evidence type="ECO:0000259" key="5">
    <source>
        <dbReference type="PROSITE" id="PS50013"/>
    </source>
</evidence>
<dbReference type="InterPro" id="IPR000953">
    <property type="entry name" value="Chromo/chromo_shadow_dom"/>
</dbReference>
<dbReference type="SUPFAM" id="SSF54160">
    <property type="entry name" value="Chromo domain-like"/>
    <property type="match status" value="2"/>
</dbReference>
<dbReference type="InterPro" id="IPR023779">
    <property type="entry name" value="Chromodomain_CS"/>
</dbReference>
<protein>
    <recommendedName>
        <fullName evidence="5">Chromo domain-containing protein</fullName>
    </recommendedName>
</protein>
<gene>
    <name evidence="6" type="ORF">LTR25_003201</name>
</gene>
<feature type="region of interest" description="Disordered" evidence="4">
    <location>
        <begin position="1"/>
        <end position="75"/>
    </location>
</feature>
<dbReference type="GO" id="GO:0006338">
    <property type="term" value="P:chromatin remodeling"/>
    <property type="evidence" value="ECO:0007669"/>
    <property type="project" value="UniProtKB-ARBA"/>
</dbReference>
<accession>A0AAV9QIY2</accession>
<dbReference type="PROSITE" id="PS50013">
    <property type="entry name" value="CHROMO_2"/>
    <property type="match status" value="1"/>
</dbReference>
<keyword evidence="7" id="KW-1185">Reference proteome</keyword>
<feature type="region of interest" description="Disordered" evidence="4">
    <location>
        <begin position="131"/>
        <end position="183"/>
    </location>
</feature>
<dbReference type="AlphaFoldDB" id="A0AAV9QIY2"/>
<dbReference type="InterPro" id="IPR016197">
    <property type="entry name" value="Chromo-like_dom_sf"/>
</dbReference>